<dbReference type="InterPro" id="IPR013785">
    <property type="entry name" value="Aldolase_TIM"/>
</dbReference>
<sequence>VEGCIMMRKWHKNTCHVGIATQNKTLRERVDGRVEDVVTFFQYMAEGIREVMAELGFRSIDEMVVQSHKLKDRDD</sequence>
<evidence type="ECO:0000259" key="2">
    <source>
        <dbReference type="Pfam" id="PF01645"/>
    </source>
</evidence>
<protein>
    <submittedName>
        <fullName evidence="3">Glutamate synthase-related protein</fullName>
    </submittedName>
</protein>
<comment type="caution">
    <text evidence="3">The sequence shown here is derived from an EMBL/GenBank/DDBJ whole genome shotgun (WGS) entry which is preliminary data.</text>
</comment>
<dbReference type="InterPro" id="IPR002932">
    <property type="entry name" value="Glu_synthdom"/>
</dbReference>
<dbReference type="SUPFAM" id="SSF51395">
    <property type="entry name" value="FMN-linked oxidoreductases"/>
    <property type="match status" value="1"/>
</dbReference>
<feature type="non-terminal residue" evidence="3">
    <location>
        <position position="75"/>
    </location>
</feature>
<feature type="domain" description="Glutamate synthase" evidence="2">
    <location>
        <begin position="2"/>
        <end position="58"/>
    </location>
</feature>
<evidence type="ECO:0000313" key="3">
    <source>
        <dbReference type="EMBL" id="MEL0611357.1"/>
    </source>
</evidence>
<dbReference type="InterPro" id="IPR051394">
    <property type="entry name" value="Glutamate_Synthase"/>
</dbReference>
<proteinExistence type="inferred from homology"/>
<dbReference type="Pfam" id="PF01645">
    <property type="entry name" value="Glu_synthase"/>
    <property type="match status" value="1"/>
</dbReference>
<gene>
    <name evidence="3" type="ORF">V8Z71_23980</name>
</gene>
<reference evidence="3 4" key="1">
    <citation type="submission" date="2024-02" db="EMBL/GenBank/DDBJ databases">
        <title>Bacteria isolated from the canopy kelp, Nereocystis luetkeana.</title>
        <authorList>
            <person name="Pfister C.A."/>
            <person name="Younker I.T."/>
            <person name="Light S.H."/>
        </authorList>
    </citation>
    <scope>NUCLEOTIDE SEQUENCE [LARGE SCALE GENOMIC DNA]</scope>
    <source>
        <strain evidence="3 4">TI.1.15</strain>
    </source>
</reference>
<evidence type="ECO:0000313" key="4">
    <source>
        <dbReference type="Proteomes" id="UP001377160"/>
    </source>
</evidence>
<dbReference type="RefSeq" id="WP_341636232.1">
    <property type="nucleotide sequence ID" value="NZ_JBANDX010000145.1"/>
</dbReference>
<comment type="similarity">
    <text evidence="1">Belongs to the glutamate synthase family.</text>
</comment>
<dbReference type="PANTHER" id="PTHR43100:SF1">
    <property type="entry name" value="GLUTAMATE SYNTHASE [NADPH] SMALL CHAIN"/>
    <property type="match status" value="1"/>
</dbReference>
<feature type="non-terminal residue" evidence="3">
    <location>
        <position position="1"/>
    </location>
</feature>
<name>A0ABU9G1L1_9VIBR</name>
<organism evidence="3 4">
    <name type="scientific">Vibrio echinoideorum</name>
    <dbReference type="NCBI Taxonomy" id="2100116"/>
    <lineage>
        <taxon>Bacteria</taxon>
        <taxon>Pseudomonadati</taxon>
        <taxon>Pseudomonadota</taxon>
        <taxon>Gammaproteobacteria</taxon>
        <taxon>Vibrionales</taxon>
        <taxon>Vibrionaceae</taxon>
        <taxon>Vibrio</taxon>
    </lineage>
</organism>
<dbReference type="PANTHER" id="PTHR43100">
    <property type="entry name" value="GLUTAMATE SYNTHASE [NADPH] SMALL CHAIN"/>
    <property type="match status" value="1"/>
</dbReference>
<dbReference type="Proteomes" id="UP001377160">
    <property type="component" value="Unassembled WGS sequence"/>
</dbReference>
<dbReference type="EMBL" id="JBANDX010000145">
    <property type="protein sequence ID" value="MEL0611357.1"/>
    <property type="molecule type" value="Genomic_DNA"/>
</dbReference>
<evidence type="ECO:0000256" key="1">
    <source>
        <dbReference type="ARBA" id="ARBA00009716"/>
    </source>
</evidence>
<keyword evidence="4" id="KW-1185">Reference proteome</keyword>
<dbReference type="Gene3D" id="3.20.20.70">
    <property type="entry name" value="Aldolase class I"/>
    <property type="match status" value="1"/>
</dbReference>
<accession>A0ABU9G1L1</accession>